<proteinExistence type="predicted"/>
<dbReference type="AlphaFoldDB" id="A0A5B7K3U0"/>
<protein>
    <submittedName>
        <fullName evidence="1">Uncharacterized protein</fullName>
    </submittedName>
</protein>
<keyword evidence="2" id="KW-1185">Reference proteome</keyword>
<gene>
    <name evidence="1" type="ORF">E2C01_096793</name>
</gene>
<name>A0A5B7K3U0_PORTR</name>
<reference evidence="1 2" key="1">
    <citation type="submission" date="2019-05" db="EMBL/GenBank/DDBJ databases">
        <title>Another draft genome of Portunus trituberculatus and its Hox gene families provides insights of decapod evolution.</title>
        <authorList>
            <person name="Jeong J.-H."/>
            <person name="Song I."/>
            <person name="Kim S."/>
            <person name="Choi T."/>
            <person name="Kim D."/>
            <person name="Ryu S."/>
            <person name="Kim W."/>
        </authorList>
    </citation>
    <scope>NUCLEOTIDE SEQUENCE [LARGE SCALE GENOMIC DNA]</scope>
    <source>
        <tissue evidence="1">Muscle</tissue>
    </source>
</reference>
<comment type="caution">
    <text evidence="1">The sequence shown here is derived from an EMBL/GenBank/DDBJ whole genome shotgun (WGS) entry which is preliminary data.</text>
</comment>
<dbReference type="EMBL" id="VSRR010126390">
    <property type="protein sequence ID" value="MPD01274.1"/>
    <property type="molecule type" value="Genomic_DNA"/>
</dbReference>
<accession>A0A5B7K3U0</accession>
<sequence>MIISVDGDDPAQLIREEGEWGAEGAAKGNSYGCRPSRWHNAMPPLCQAGTSNFETLLCMRNIQCEKFSAIFINFLSSLHEYVDTYRSQQNVTSNPKAHTTKF</sequence>
<evidence type="ECO:0000313" key="2">
    <source>
        <dbReference type="Proteomes" id="UP000324222"/>
    </source>
</evidence>
<organism evidence="1 2">
    <name type="scientific">Portunus trituberculatus</name>
    <name type="common">Swimming crab</name>
    <name type="synonym">Neptunus trituberculatus</name>
    <dbReference type="NCBI Taxonomy" id="210409"/>
    <lineage>
        <taxon>Eukaryota</taxon>
        <taxon>Metazoa</taxon>
        <taxon>Ecdysozoa</taxon>
        <taxon>Arthropoda</taxon>
        <taxon>Crustacea</taxon>
        <taxon>Multicrustacea</taxon>
        <taxon>Malacostraca</taxon>
        <taxon>Eumalacostraca</taxon>
        <taxon>Eucarida</taxon>
        <taxon>Decapoda</taxon>
        <taxon>Pleocyemata</taxon>
        <taxon>Brachyura</taxon>
        <taxon>Eubrachyura</taxon>
        <taxon>Portunoidea</taxon>
        <taxon>Portunidae</taxon>
        <taxon>Portuninae</taxon>
        <taxon>Portunus</taxon>
    </lineage>
</organism>
<evidence type="ECO:0000313" key="1">
    <source>
        <dbReference type="EMBL" id="MPD01274.1"/>
    </source>
</evidence>
<dbReference type="Proteomes" id="UP000324222">
    <property type="component" value="Unassembled WGS sequence"/>
</dbReference>